<organism evidence="1 2">
    <name type="scientific">Hymenobacter armeniacus</name>
    <dbReference type="NCBI Taxonomy" id="2771358"/>
    <lineage>
        <taxon>Bacteria</taxon>
        <taxon>Pseudomonadati</taxon>
        <taxon>Bacteroidota</taxon>
        <taxon>Cytophagia</taxon>
        <taxon>Cytophagales</taxon>
        <taxon>Hymenobacteraceae</taxon>
        <taxon>Hymenobacter</taxon>
    </lineage>
</organism>
<sequence>MKKLFRLLAGQRAGLVGFVAIGLLPLLALAGTIHSHLLIEAGKQFILGGGQPGAFRVSAHNVGPVPVEIRERPRGGGIFGKTTLVPGQRGVLRFAEGSTAVLLNPSSKQAVLDLTVTGDTKQLAMTYEPVSATGAAVK</sequence>
<name>A0ABR8JRW5_9BACT</name>
<protein>
    <recommendedName>
        <fullName evidence="3">Copper chaperone PCu(A)C</fullName>
    </recommendedName>
</protein>
<proteinExistence type="predicted"/>
<comment type="caution">
    <text evidence="1">The sequence shown here is derived from an EMBL/GenBank/DDBJ whole genome shotgun (WGS) entry which is preliminary data.</text>
</comment>
<dbReference type="EMBL" id="JACXAC010000003">
    <property type="protein sequence ID" value="MBD2722719.1"/>
    <property type="molecule type" value="Genomic_DNA"/>
</dbReference>
<keyword evidence="2" id="KW-1185">Reference proteome</keyword>
<evidence type="ECO:0008006" key="3">
    <source>
        <dbReference type="Google" id="ProtNLM"/>
    </source>
</evidence>
<dbReference type="Proteomes" id="UP000606003">
    <property type="component" value="Unassembled WGS sequence"/>
</dbReference>
<evidence type="ECO:0000313" key="2">
    <source>
        <dbReference type="Proteomes" id="UP000606003"/>
    </source>
</evidence>
<reference evidence="1 2" key="1">
    <citation type="submission" date="2020-09" db="EMBL/GenBank/DDBJ databases">
        <authorList>
            <person name="Kim M.K."/>
        </authorList>
    </citation>
    <scope>NUCLEOTIDE SEQUENCE [LARGE SCALE GENOMIC DNA]</scope>
    <source>
        <strain evidence="1 2">BT189</strain>
    </source>
</reference>
<dbReference type="RefSeq" id="WP_190924572.1">
    <property type="nucleotide sequence ID" value="NZ_JACXAC010000003.1"/>
</dbReference>
<gene>
    <name evidence="1" type="ORF">IC234_11350</name>
</gene>
<evidence type="ECO:0000313" key="1">
    <source>
        <dbReference type="EMBL" id="MBD2722719.1"/>
    </source>
</evidence>
<accession>A0ABR8JRW5</accession>